<dbReference type="EMBL" id="VOAJ01005846">
    <property type="protein sequence ID" value="KAF0873370.1"/>
    <property type="molecule type" value="Genomic_DNA"/>
</dbReference>
<dbReference type="PANTHER" id="PTHR11461">
    <property type="entry name" value="SERINE PROTEASE INHIBITOR, SERPIN"/>
    <property type="match status" value="1"/>
</dbReference>
<protein>
    <submittedName>
        <fullName evidence="4">UFAP2 protein</fullName>
    </submittedName>
</protein>
<accession>A0A6G1ACV3</accession>
<proteinExistence type="inferred from homology"/>
<dbReference type="InterPro" id="IPR042178">
    <property type="entry name" value="Serpin_sf_1"/>
</dbReference>
<dbReference type="InterPro" id="IPR042185">
    <property type="entry name" value="Serpin_sf_2"/>
</dbReference>
<dbReference type="FunFam" id="3.30.497.10:FF:000001">
    <property type="entry name" value="Serine protease inhibitor"/>
    <property type="match status" value="1"/>
</dbReference>
<feature type="non-terminal residue" evidence="4">
    <location>
        <position position="423"/>
    </location>
</feature>
<dbReference type="Gene3D" id="2.30.39.10">
    <property type="entry name" value="Alpha-1-antitrypsin, domain 1"/>
    <property type="match status" value="1"/>
</dbReference>
<comment type="caution">
    <text evidence="4">The sequence shown here is derived from an EMBL/GenBank/DDBJ whole genome shotgun (WGS) entry which is preliminary data.</text>
</comment>
<sequence>MSCRKMHLALSLALILCSLFNGLFCDMKQKSEWNIYPVSPREVSPLHHKIEAGNKAFAHKLFKALLMEHPRKNIVFSPLSISASLAMVSLGTRSTTLTNLLEGLGFDLKVIRVWDIHQGFQSVVQMLSQLNREGHLRHRDILFIDGNRQITSMLLWDTEGIYDVKAHMIDFRDAEKTKKQINHFVADKMHKRTKEFITSLNPHTFLFLVNYVFFKGIWEMAFHTDLMYKENFFVDEHTTVQVDMMWKTEQMIYSRSEELFATMVKIPYIGNTSIVLMLPDVGKPDSAIKDMIVQKATLLKSSDMRLVHLIMPKFKISSKIDLKKLLPKMGIRNVFTTAADFSRITEEDFPAIFEAMHEATMEVSKEGKMDAPKDVNSDNVIPLHTHTAAPLVVKFNRPFFLLVEDWMTQGALLMGKVFNPTAE</sequence>
<dbReference type="Pfam" id="PF00079">
    <property type="entry name" value="Serpin"/>
    <property type="match status" value="1"/>
</dbReference>
<dbReference type="SUPFAM" id="SSF56574">
    <property type="entry name" value="Serpins"/>
    <property type="match status" value="1"/>
</dbReference>
<dbReference type="SMART" id="SM00093">
    <property type="entry name" value="SERPIN"/>
    <property type="match status" value="1"/>
</dbReference>
<dbReference type="GO" id="GO:0005615">
    <property type="term" value="C:extracellular space"/>
    <property type="evidence" value="ECO:0007669"/>
    <property type="project" value="InterPro"/>
</dbReference>
<dbReference type="Proteomes" id="UP000475037">
    <property type="component" value="Unassembled WGS sequence"/>
</dbReference>
<feature type="chain" id="PRO_5026305821" evidence="2">
    <location>
        <begin position="26"/>
        <end position="423"/>
    </location>
</feature>
<dbReference type="InterPro" id="IPR023796">
    <property type="entry name" value="Serpin_dom"/>
</dbReference>
<name>A0A6G1ACV3_CROCR</name>
<feature type="non-terminal residue" evidence="4">
    <location>
        <position position="1"/>
    </location>
</feature>
<organism evidence="4 5">
    <name type="scientific">Crocuta crocuta</name>
    <name type="common">Spotted hyena</name>
    <dbReference type="NCBI Taxonomy" id="9678"/>
    <lineage>
        <taxon>Eukaryota</taxon>
        <taxon>Metazoa</taxon>
        <taxon>Chordata</taxon>
        <taxon>Craniata</taxon>
        <taxon>Vertebrata</taxon>
        <taxon>Euteleostomi</taxon>
        <taxon>Mammalia</taxon>
        <taxon>Eutheria</taxon>
        <taxon>Laurasiatheria</taxon>
        <taxon>Carnivora</taxon>
        <taxon>Feliformia</taxon>
        <taxon>Hyaenidae</taxon>
        <taxon>Crocuta</taxon>
    </lineage>
</organism>
<dbReference type="InterPro" id="IPR000215">
    <property type="entry name" value="Serpin_fam"/>
</dbReference>
<dbReference type="GO" id="GO:0004867">
    <property type="term" value="F:serine-type endopeptidase inhibitor activity"/>
    <property type="evidence" value="ECO:0007669"/>
    <property type="project" value="InterPro"/>
</dbReference>
<keyword evidence="2" id="KW-0732">Signal</keyword>
<dbReference type="InterPro" id="IPR036186">
    <property type="entry name" value="Serpin_sf"/>
</dbReference>
<comment type="similarity">
    <text evidence="1">Belongs to the serpin family.</text>
</comment>
<gene>
    <name evidence="4" type="primary">Ufap2</name>
    <name evidence="4" type="ORF">FOF47_R02530</name>
</gene>
<evidence type="ECO:0000313" key="5">
    <source>
        <dbReference type="Proteomes" id="UP000475037"/>
    </source>
</evidence>
<dbReference type="OrthoDB" id="671595at2759"/>
<keyword evidence="5" id="KW-1185">Reference proteome</keyword>
<dbReference type="Gene3D" id="3.30.497.10">
    <property type="entry name" value="Antithrombin, subunit I, domain 2"/>
    <property type="match status" value="1"/>
</dbReference>
<feature type="signal peptide" evidence="2">
    <location>
        <begin position="1"/>
        <end position="25"/>
    </location>
</feature>
<dbReference type="PANTHER" id="PTHR11461:SF164">
    <property type="entry name" value="UTEROFERRIN-ASSOCIATED PROTEIN"/>
    <property type="match status" value="1"/>
</dbReference>
<dbReference type="InterPro" id="IPR023795">
    <property type="entry name" value="Serpin_CS"/>
</dbReference>
<feature type="domain" description="Serpin" evidence="3">
    <location>
        <begin position="59"/>
        <end position="420"/>
    </location>
</feature>
<dbReference type="CDD" id="cd19559">
    <property type="entry name" value="serpinA14_UTMP_UABP-2"/>
    <property type="match status" value="1"/>
</dbReference>
<evidence type="ECO:0000256" key="2">
    <source>
        <dbReference type="SAM" id="SignalP"/>
    </source>
</evidence>
<dbReference type="PROSITE" id="PS00284">
    <property type="entry name" value="SERPIN"/>
    <property type="match status" value="1"/>
</dbReference>
<reference evidence="4 5" key="1">
    <citation type="submission" date="2019-11" db="EMBL/GenBank/DDBJ databases">
        <authorList>
            <person name="Yang C."/>
            <person name="Li F."/>
        </authorList>
    </citation>
    <scope>NUCLEOTIDE SEQUENCE [LARGE SCALE GENOMIC DNA]</scope>
    <source>
        <strain evidence="4">KB4526</strain>
        <tissue evidence="4">Muscle</tissue>
    </source>
</reference>
<evidence type="ECO:0000259" key="3">
    <source>
        <dbReference type="SMART" id="SM00093"/>
    </source>
</evidence>
<dbReference type="AlphaFoldDB" id="A0A6G1ACV3"/>
<evidence type="ECO:0000256" key="1">
    <source>
        <dbReference type="RuleBase" id="RU000411"/>
    </source>
</evidence>
<evidence type="ECO:0000313" key="4">
    <source>
        <dbReference type="EMBL" id="KAF0873370.1"/>
    </source>
</evidence>